<keyword evidence="5" id="KW-0547">Nucleotide-binding</keyword>
<dbReference type="PRINTS" id="PR00344">
    <property type="entry name" value="BCTRLSENSOR"/>
</dbReference>
<dbReference type="EC" id="2.7.13.3" evidence="2"/>
<evidence type="ECO:0000256" key="2">
    <source>
        <dbReference type="ARBA" id="ARBA00012438"/>
    </source>
</evidence>
<dbReference type="SUPFAM" id="SSF55874">
    <property type="entry name" value="ATPase domain of HSP90 chaperone/DNA topoisomerase II/histidine kinase"/>
    <property type="match status" value="1"/>
</dbReference>
<dbReference type="STRING" id="1765967.BW247_01445"/>
<keyword evidence="4" id="KW-0808">Transferase</keyword>
<dbReference type="Pfam" id="PF00512">
    <property type="entry name" value="HisKA"/>
    <property type="match status" value="1"/>
</dbReference>
<keyword evidence="6 10" id="KW-0418">Kinase</keyword>
<dbReference type="InterPro" id="IPR036097">
    <property type="entry name" value="HisK_dim/P_sf"/>
</dbReference>
<gene>
    <name evidence="10" type="ORF">BW247_01445</name>
</gene>
<evidence type="ECO:0000256" key="5">
    <source>
        <dbReference type="ARBA" id="ARBA00022741"/>
    </source>
</evidence>
<evidence type="ECO:0000256" key="4">
    <source>
        <dbReference type="ARBA" id="ARBA00022679"/>
    </source>
</evidence>
<dbReference type="Gene3D" id="3.30.565.10">
    <property type="entry name" value="Histidine kinase-like ATPase, C-terminal domain"/>
    <property type="match status" value="1"/>
</dbReference>
<keyword evidence="3" id="KW-0597">Phosphoprotein</keyword>
<organism evidence="10 11">
    <name type="scientific">Acidihalobacter ferrooxydans</name>
    <dbReference type="NCBI Taxonomy" id="1765967"/>
    <lineage>
        <taxon>Bacteria</taxon>
        <taxon>Pseudomonadati</taxon>
        <taxon>Pseudomonadota</taxon>
        <taxon>Gammaproteobacteria</taxon>
        <taxon>Chromatiales</taxon>
        <taxon>Ectothiorhodospiraceae</taxon>
        <taxon>Acidihalobacter</taxon>
    </lineage>
</organism>
<keyword evidence="8" id="KW-0902">Two-component regulatory system</keyword>
<dbReference type="KEGG" id="afy:BW247_01445"/>
<dbReference type="SUPFAM" id="SSF55785">
    <property type="entry name" value="PYP-like sensor domain (PAS domain)"/>
    <property type="match status" value="1"/>
</dbReference>
<dbReference type="InterPro" id="IPR036890">
    <property type="entry name" value="HATPase_C_sf"/>
</dbReference>
<name>A0A1P8UDN4_9GAMM</name>
<keyword evidence="11" id="KW-1185">Reference proteome</keyword>
<dbReference type="OrthoDB" id="9789238at2"/>
<dbReference type="GO" id="GO:0005524">
    <property type="term" value="F:ATP binding"/>
    <property type="evidence" value="ECO:0007669"/>
    <property type="project" value="UniProtKB-KW"/>
</dbReference>
<dbReference type="EMBL" id="CP019434">
    <property type="protein sequence ID" value="APZ41923.1"/>
    <property type="molecule type" value="Genomic_DNA"/>
</dbReference>
<evidence type="ECO:0000313" key="11">
    <source>
        <dbReference type="Proteomes" id="UP000243807"/>
    </source>
</evidence>
<evidence type="ECO:0000256" key="1">
    <source>
        <dbReference type="ARBA" id="ARBA00000085"/>
    </source>
</evidence>
<sequence length="359" mass="39782">MTERALQTNLVDTRPILDGLVTSVFMFDRELHLIYLNPAGEMLLEHGVSNLLGLPAEDVFPGDDDFLGAMGTVMSSMHTQTEREKNLSLLGRREITADYAISPCMAGVDVNGVLVELAQVDRQLRITRERRLLSQQVTARRLLRGLAHEIKNPLSGLRGAAQLLERELDSEDLREYTRIIISEADRLRALVDRMLGPNSRPRLTLVNVHEILDRVCQLVLIEPSAGVALSKDYDPSIPELRLDRDMIIQAVLNIVQNALHALEGHGEIQLRTRIARNYNIGGVRHRLIAVIEVHDNGPGVPENLLDRIFYPMVSGHADGTGLGLAISQSLVTQHGGLIECQSRPGHTIFTLLLPVEANA</sequence>
<dbReference type="PROSITE" id="PS50109">
    <property type="entry name" value="HIS_KIN"/>
    <property type="match status" value="1"/>
</dbReference>
<keyword evidence="7" id="KW-0067">ATP-binding</keyword>
<reference evidence="10 11" key="1">
    <citation type="submission" date="2017-01" db="EMBL/GenBank/DDBJ databases">
        <title>Draft sequence of Acidihalobacter ferrooxidans strain DSM 14175 (strain V8).</title>
        <authorList>
            <person name="Khaleque H.N."/>
            <person name="Ramsay J.P."/>
            <person name="Murphy R.J.T."/>
            <person name="Kaksonen A.H."/>
            <person name="Boxall N.J."/>
            <person name="Watkin E.L.J."/>
        </authorList>
    </citation>
    <scope>NUCLEOTIDE SEQUENCE [LARGE SCALE GENOMIC DNA]</scope>
    <source>
        <strain evidence="10 11">V8</strain>
    </source>
</reference>
<dbReference type="NCBIfam" id="NF008293">
    <property type="entry name" value="PRK11073.1"/>
    <property type="match status" value="1"/>
</dbReference>
<dbReference type="PANTHER" id="PTHR43065:SF16">
    <property type="entry name" value="SENSORY HISTIDINE KINASE_PHOSPHATASE NTRB"/>
    <property type="match status" value="1"/>
</dbReference>
<dbReference type="CDD" id="cd00082">
    <property type="entry name" value="HisKA"/>
    <property type="match status" value="1"/>
</dbReference>
<dbReference type="RefSeq" id="WP_076835270.1">
    <property type="nucleotide sequence ID" value="NZ_CP019434.1"/>
</dbReference>
<dbReference type="Proteomes" id="UP000243807">
    <property type="component" value="Chromosome"/>
</dbReference>
<dbReference type="SMART" id="SM00388">
    <property type="entry name" value="HisKA"/>
    <property type="match status" value="1"/>
</dbReference>
<dbReference type="PANTHER" id="PTHR43065">
    <property type="entry name" value="SENSOR HISTIDINE KINASE"/>
    <property type="match status" value="1"/>
</dbReference>
<dbReference type="SMART" id="SM00387">
    <property type="entry name" value="HATPase_c"/>
    <property type="match status" value="1"/>
</dbReference>
<comment type="catalytic activity">
    <reaction evidence="1">
        <text>ATP + protein L-histidine = ADP + protein N-phospho-L-histidine.</text>
        <dbReference type="EC" id="2.7.13.3"/>
    </reaction>
</comment>
<feature type="domain" description="Histidine kinase" evidence="9">
    <location>
        <begin position="145"/>
        <end position="357"/>
    </location>
</feature>
<dbReference type="Gene3D" id="1.10.287.130">
    <property type="match status" value="1"/>
</dbReference>
<dbReference type="InterPro" id="IPR003661">
    <property type="entry name" value="HisK_dim/P_dom"/>
</dbReference>
<proteinExistence type="predicted"/>
<evidence type="ECO:0000256" key="3">
    <source>
        <dbReference type="ARBA" id="ARBA00022553"/>
    </source>
</evidence>
<dbReference type="AlphaFoldDB" id="A0A1P8UDN4"/>
<evidence type="ECO:0000259" key="9">
    <source>
        <dbReference type="PROSITE" id="PS50109"/>
    </source>
</evidence>
<dbReference type="GO" id="GO:0000155">
    <property type="term" value="F:phosphorelay sensor kinase activity"/>
    <property type="evidence" value="ECO:0007669"/>
    <property type="project" value="InterPro"/>
</dbReference>
<evidence type="ECO:0000313" key="10">
    <source>
        <dbReference type="EMBL" id="APZ41923.1"/>
    </source>
</evidence>
<dbReference type="InterPro" id="IPR005467">
    <property type="entry name" value="His_kinase_dom"/>
</dbReference>
<evidence type="ECO:0000256" key="7">
    <source>
        <dbReference type="ARBA" id="ARBA00022840"/>
    </source>
</evidence>
<evidence type="ECO:0000256" key="6">
    <source>
        <dbReference type="ARBA" id="ARBA00022777"/>
    </source>
</evidence>
<dbReference type="Gene3D" id="3.30.450.20">
    <property type="entry name" value="PAS domain"/>
    <property type="match status" value="1"/>
</dbReference>
<dbReference type="InterPro" id="IPR004358">
    <property type="entry name" value="Sig_transdc_His_kin-like_C"/>
</dbReference>
<dbReference type="InterPro" id="IPR003594">
    <property type="entry name" value="HATPase_dom"/>
</dbReference>
<dbReference type="Pfam" id="PF02518">
    <property type="entry name" value="HATPase_c"/>
    <property type="match status" value="1"/>
</dbReference>
<accession>A0A1P8UDN4</accession>
<dbReference type="SUPFAM" id="SSF47384">
    <property type="entry name" value="Homodimeric domain of signal transducing histidine kinase"/>
    <property type="match status" value="1"/>
</dbReference>
<dbReference type="InterPro" id="IPR035965">
    <property type="entry name" value="PAS-like_dom_sf"/>
</dbReference>
<evidence type="ECO:0000256" key="8">
    <source>
        <dbReference type="ARBA" id="ARBA00023012"/>
    </source>
</evidence>
<protein>
    <recommendedName>
        <fullName evidence="2">histidine kinase</fullName>
        <ecNumber evidence="2">2.7.13.3</ecNumber>
    </recommendedName>
</protein>